<evidence type="ECO:0000313" key="2">
    <source>
        <dbReference type="Proteomes" id="UP000319004"/>
    </source>
</evidence>
<keyword evidence="2" id="KW-1185">Reference proteome</keyword>
<protein>
    <submittedName>
        <fullName evidence="1">Uncharacterized protein</fullName>
    </submittedName>
</protein>
<gene>
    <name evidence="1" type="ORF">Enr13x_19380</name>
</gene>
<proteinExistence type="predicted"/>
<dbReference type="Proteomes" id="UP000319004">
    <property type="component" value="Chromosome"/>
</dbReference>
<organism evidence="1 2">
    <name type="scientific">Stieleria neptunia</name>
    <dbReference type="NCBI Taxonomy" id="2527979"/>
    <lineage>
        <taxon>Bacteria</taxon>
        <taxon>Pseudomonadati</taxon>
        <taxon>Planctomycetota</taxon>
        <taxon>Planctomycetia</taxon>
        <taxon>Pirellulales</taxon>
        <taxon>Pirellulaceae</taxon>
        <taxon>Stieleria</taxon>
    </lineage>
</organism>
<dbReference type="AlphaFoldDB" id="A0A518HML7"/>
<evidence type="ECO:0000313" key="1">
    <source>
        <dbReference type="EMBL" id="QDV42095.1"/>
    </source>
</evidence>
<dbReference type="EMBL" id="CP037423">
    <property type="protein sequence ID" value="QDV42095.1"/>
    <property type="molecule type" value="Genomic_DNA"/>
</dbReference>
<accession>A0A518HML7</accession>
<name>A0A518HML7_9BACT</name>
<sequence>MCRFKRGVSILLFSSRQLGDRKLEAYTTFRKLEAYATSARTLHLI</sequence>
<reference evidence="1 2" key="1">
    <citation type="submission" date="2019-03" db="EMBL/GenBank/DDBJ databases">
        <title>Deep-cultivation of Planctomycetes and their phenomic and genomic characterization uncovers novel biology.</title>
        <authorList>
            <person name="Wiegand S."/>
            <person name="Jogler M."/>
            <person name="Boedeker C."/>
            <person name="Pinto D."/>
            <person name="Vollmers J."/>
            <person name="Rivas-Marin E."/>
            <person name="Kohn T."/>
            <person name="Peeters S.H."/>
            <person name="Heuer A."/>
            <person name="Rast P."/>
            <person name="Oberbeckmann S."/>
            <person name="Bunk B."/>
            <person name="Jeske O."/>
            <person name="Meyerdierks A."/>
            <person name="Storesund J.E."/>
            <person name="Kallscheuer N."/>
            <person name="Luecker S."/>
            <person name="Lage O.M."/>
            <person name="Pohl T."/>
            <person name="Merkel B.J."/>
            <person name="Hornburger P."/>
            <person name="Mueller R.-W."/>
            <person name="Bruemmer F."/>
            <person name="Labrenz M."/>
            <person name="Spormann A.M."/>
            <person name="Op den Camp H."/>
            <person name="Overmann J."/>
            <person name="Amann R."/>
            <person name="Jetten M.S.M."/>
            <person name="Mascher T."/>
            <person name="Medema M.H."/>
            <person name="Devos D.P."/>
            <person name="Kaster A.-K."/>
            <person name="Ovreas L."/>
            <person name="Rohde M."/>
            <person name="Galperin M.Y."/>
            <person name="Jogler C."/>
        </authorList>
    </citation>
    <scope>NUCLEOTIDE SEQUENCE [LARGE SCALE GENOMIC DNA]</scope>
    <source>
        <strain evidence="1 2">Enr13</strain>
    </source>
</reference>
<dbReference type="KEGG" id="snep:Enr13x_19380"/>